<evidence type="ECO:0000256" key="1">
    <source>
        <dbReference type="SAM" id="MobiDB-lite"/>
    </source>
</evidence>
<organism evidence="2 3">
    <name type="scientific">Sphingomonas anseongensis</name>
    <dbReference type="NCBI Taxonomy" id="2908207"/>
    <lineage>
        <taxon>Bacteria</taxon>
        <taxon>Pseudomonadati</taxon>
        <taxon>Pseudomonadota</taxon>
        <taxon>Alphaproteobacteria</taxon>
        <taxon>Sphingomonadales</taxon>
        <taxon>Sphingomonadaceae</taxon>
        <taxon>Sphingomonas</taxon>
    </lineage>
</organism>
<sequence>MSDDKSNVGGSDRSRVAGDQDYELDHFARKHGISREQARALIEQHGNDRATLDAAAEALNS</sequence>
<proteinExistence type="predicted"/>
<accession>A0ABT0REN7</accession>
<feature type="region of interest" description="Disordered" evidence="1">
    <location>
        <begin position="1"/>
        <end position="23"/>
    </location>
</feature>
<gene>
    <name evidence="2" type="ORF">LZ519_05280</name>
</gene>
<reference evidence="2" key="1">
    <citation type="submission" date="2022-05" db="EMBL/GenBank/DDBJ databases">
        <authorList>
            <person name="Jo J.-H."/>
            <person name="Im W.-T."/>
        </authorList>
    </citation>
    <scope>NUCLEOTIDE SEQUENCE</scope>
    <source>
        <strain evidence="2">RG327</strain>
    </source>
</reference>
<evidence type="ECO:0000313" key="3">
    <source>
        <dbReference type="Proteomes" id="UP001165343"/>
    </source>
</evidence>
<comment type="caution">
    <text evidence="2">The sequence shown here is derived from an EMBL/GenBank/DDBJ whole genome shotgun (WGS) entry which is preliminary data.</text>
</comment>
<dbReference type="RefSeq" id="WP_249867671.1">
    <property type="nucleotide sequence ID" value="NZ_JAMGBC010000001.1"/>
</dbReference>
<keyword evidence="3" id="KW-1185">Reference proteome</keyword>
<dbReference type="Pfam" id="PF12244">
    <property type="entry name" value="DUF3606"/>
    <property type="match status" value="1"/>
</dbReference>
<protein>
    <submittedName>
        <fullName evidence="2">DUF3606 domain-containing protein</fullName>
    </submittedName>
</protein>
<dbReference type="EMBL" id="JAMGBC010000001">
    <property type="protein sequence ID" value="MCL6678731.1"/>
    <property type="molecule type" value="Genomic_DNA"/>
</dbReference>
<name>A0ABT0REN7_9SPHN</name>
<dbReference type="InterPro" id="IPR022037">
    <property type="entry name" value="DUF3606"/>
</dbReference>
<dbReference type="Proteomes" id="UP001165343">
    <property type="component" value="Unassembled WGS sequence"/>
</dbReference>
<evidence type="ECO:0000313" key="2">
    <source>
        <dbReference type="EMBL" id="MCL6678731.1"/>
    </source>
</evidence>